<feature type="domain" description="VOC" evidence="1">
    <location>
        <begin position="4"/>
        <end position="121"/>
    </location>
</feature>
<gene>
    <name evidence="2" type="ORF">EDD27_2470</name>
</gene>
<dbReference type="Pfam" id="PF00903">
    <property type="entry name" value="Glyoxalase"/>
    <property type="match status" value="1"/>
</dbReference>
<dbReference type="InterPro" id="IPR029068">
    <property type="entry name" value="Glyas_Bleomycin-R_OHBP_Dase"/>
</dbReference>
<dbReference type="OrthoDB" id="9810341at2"/>
<dbReference type="Proteomes" id="UP000284824">
    <property type="component" value="Unassembled WGS sequence"/>
</dbReference>
<dbReference type="InterPro" id="IPR004360">
    <property type="entry name" value="Glyas_Fos-R_dOase_dom"/>
</dbReference>
<dbReference type="SUPFAM" id="SSF54593">
    <property type="entry name" value="Glyoxalase/Bleomycin resistance protein/Dihydroxybiphenyl dioxygenase"/>
    <property type="match status" value="1"/>
</dbReference>
<evidence type="ECO:0000259" key="1">
    <source>
        <dbReference type="PROSITE" id="PS51819"/>
    </source>
</evidence>
<protein>
    <submittedName>
        <fullName evidence="2">Glyoxalase/bleomycin resistance protein/dioxygenase superfamily protein</fullName>
    </submittedName>
</protein>
<dbReference type="EMBL" id="SAUN01000001">
    <property type="protein sequence ID" value="RVX40083.1"/>
    <property type="molecule type" value="Genomic_DNA"/>
</dbReference>
<dbReference type="GO" id="GO:0051213">
    <property type="term" value="F:dioxygenase activity"/>
    <property type="evidence" value="ECO:0007669"/>
    <property type="project" value="UniProtKB-KW"/>
</dbReference>
<accession>A0A438M3Q4</accession>
<comment type="caution">
    <text evidence="2">The sequence shown here is derived from an EMBL/GenBank/DDBJ whole genome shotgun (WGS) entry which is preliminary data.</text>
</comment>
<keyword evidence="3" id="KW-1185">Reference proteome</keyword>
<dbReference type="CDD" id="cd08351">
    <property type="entry name" value="ChaP_like"/>
    <property type="match status" value="1"/>
</dbReference>
<dbReference type="RefSeq" id="WP_127932513.1">
    <property type="nucleotide sequence ID" value="NZ_SAUN01000001.1"/>
</dbReference>
<sequence>MAVHLNHTIVPAKDRDETAAFLVDVLGLDPAPVYGPFRVVSLDNDVSLDVVQTDAPVPSQHYAFLVSDEEFDQIRRRIQERGLTYWADPFHQEPGRINTNDGGRGLYWSDPNGHNLEIITVPYGGG</sequence>
<evidence type="ECO:0000313" key="3">
    <source>
        <dbReference type="Proteomes" id="UP000284824"/>
    </source>
</evidence>
<keyword evidence="2" id="KW-0560">Oxidoreductase</keyword>
<dbReference type="Gene3D" id="3.10.180.10">
    <property type="entry name" value="2,3-Dihydroxybiphenyl 1,2-Dioxygenase, domain 1"/>
    <property type="match status" value="1"/>
</dbReference>
<evidence type="ECO:0000313" key="2">
    <source>
        <dbReference type="EMBL" id="RVX40083.1"/>
    </source>
</evidence>
<name>A0A438M3Q4_9ACTN</name>
<dbReference type="InterPro" id="IPR037523">
    <property type="entry name" value="VOC_core"/>
</dbReference>
<reference evidence="2 3" key="1">
    <citation type="submission" date="2019-01" db="EMBL/GenBank/DDBJ databases">
        <title>Sequencing the genomes of 1000 actinobacteria strains.</title>
        <authorList>
            <person name="Klenk H.-P."/>
        </authorList>
    </citation>
    <scope>NUCLEOTIDE SEQUENCE [LARGE SCALE GENOMIC DNA]</scope>
    <source>
        <strain evidence="2 3">DSM 43925</strain>
    </source>
</reference>
<organism evidence="2 3">
    <name type="scientific">Nonomuraea polychroma</name>
    <dbReference type="NCBI Taxonomy" id="46176"/>
    <lineage>
        <taxon>Bacteria</taxon>
        <taxon>Bacillati</taxon>
        <taxon>Actinomycetota</taxon>
        <taxon>Actinomycetes</taxon>
        <taxon>Streptosporangiales</taxon>
        <taxon>Streptosporangiaceae</taxon>
        <taxon>Nonomuraea</taxon>
    </lineage>
</organism>
<dbReference type="AlphaFoldDB" id="A0A438M3Q4"/>
<proteinExistence type="predicted"/>
<keyword evidence="2" id="KW-0223">Dioxygenase</keyword>
<dbReference type="PROSITE" id="PS51819">
    <property type="entry name" value="VOC"/>
    <property type="match status" value="1"/>
</dbReference>